<keyword evidence="3" id="KW-0808">Transferase</keyword>
<evidence type="ECO:0000256" key="8">
    <source>
        <dbReference type="SAM" id="MobiDB-lite"/>
    </source>
</evidence>
<proteinExistence type="predicted"/>
<comment type="pathway">
    <text evidence="1">Cofactor biosynthesis; NAD(+) biosynthesis.</text>
</comment>
<dbReference type="GO" id="GO:0005524">
    <property type="term" value="F:ATP binding"/>
    <property type="evidence" value="ECO:0007669"/>
    <property type="project" value="UniProtKB-KW"/>
</dbReference>
<evidence type="ECO:0000313" key="10">
    <source>
        <dbReference type="EMBL" id="SUZ65927.1"/>
    </source>
</evidence>
<keyword evidence="7" id="KW-0520">NAD</keyword>
<dbReference type="Gene3D" id="3.40.50.620">
    <property type="entry name" value="HUPs"/>
    <property type="match status" value="1"/>
</dbReference>
<keyword evidence="2" id="KW-0662">Pyridine nucleotide biosynthesis</keyword>
<evidence type="ECO:0000256" key="5">
    <source>
        <dbReference type="ARBA" id="ARBA00022741"/>
    </source>
</evidence>
<dbReference type="Pfam" id="PF01467">
    <property type="entry name" value="CTP_transf_like"/>
    <property type="match status" value="1"/>
</dbReference>
<dbReference type="EMBL" id="UINC01000972">
    <property type="protein sequence ID" value="SUZ65927.1"/>
    <property type="molecule type" value="Genomic_DNA"/>
</dbReference>
<protein>
    <recommendedName>
        <fullName evidence="9">Cytidyltransferase-like domain-containing protein</fullName>
    </recommendedName>
</protein>
<accession>A0A381PIB7</accession>
<evidence type="ECO:0000256" key="2">
    <source>
        <dbReference type="ARBA" id="ARBA00022642"/>
    </source>
</evidence>
<keyword evidence="4" id="KW-0548">Nucleotidyltransferase</keyword>
<feature type="region of interest" description="Disordered" evidence="8">
    <location>
        <begin position="128"/>
        <end position="149"/>
    </location>
</feature>
<evidence type="ECO:0000256" key="3">
    <source>
        <dbReference type="ARBA" id="ARBA00022679"/>
    </source>
</evidence>
<keyword evidence="6" id="KW-0067">ATP-binding</keyword>
<keyword evidence="5" id="KW-0547">Nucleotide-binding</keyword>
<dbReference type="SUPFAM" id="SSF52374">
    <property type="entry name" value="Nucleotidylyl transferase"/>
    <property type="match status" value="1"/>
</dbReference>
<evidence type="ECO:0000256" key="1">
    <source>
        <dbReference type="ARBA" id="ARBA00004790"/>
    </source>
</evidence>
<dbReference type="GO" id="GO:0070566">
    <property type="term" value="F:adenylyltransferase activity"/>
    <property type="evidence" value="ECO:0007669"/>
    <property type="project" value="UniProtKB-ARBA"/>
</dbReference>
<dbReference type="InterPro" id="IPR005248">
    <property type="entry name" value="NadD/NMNAT"/>
</dbReference>
<dbReference type="GO" id="GO:0009435">
    <property type="term" value="P:NAD+ biosynthetic process"/>
    <property type="evidence" value="ECO:0007669"/>
    <property type="project" value="InterPro"/>
</dbReference>
<organism evidence="10">
    <name type="scientific">marine metagenome</name>
    <dbReference type="NCBI Taxonomy" id="408172"/>
    <lineage>
        <taxon>unclassified sequences</taxon>
        <taxon>metagenomes</taxon>
        <taxon>ecological metagenomes</taxon>
    </lineage>
</organism>
<evidence type="ECO:0000256" key="7">
    <source>
        <dbReference type="ARBA" id="ARBA00023027"/>
    </source>
</evidence>
<dbReference type="InterPro" id="IPR004821">
    <property type="entry name" value="Cyt_trans-like"/>
</dbReference>
<reference evidence="10" key="1">
    <citation type="submission" date="2018-05" db="EMBL/GenBank/DDBJ databases">
        <authorList>
            <person name="Lanie J.A."/>
            <person name="Ng W.-L."/>
            <person name="Kazmierczak K.M."/>
            <person name="Andrzejewski T.M."/>
            <person name="Davidsen T.M."/>
            <person name="Wayne K.J."/>
            <person name="Tettelin H."/>
            <person name="Glass J.I."/>
            <person name="Rusch D."/>
            <person name="Podicherti R."/>
            <person name="Tsui H.-C.T."/>
            <person name="Winkler M.E."/>
        </authorList>
    </citation>
    <scope>NUCLEOTIDE SEQUENCE</scope>
</reference>
<dbReference type="InterPro" id="IPR014729">
    <property type="entry name" value="Rossmann-like_a/b/a_fold"/>
</dbReference>
<name>A0A381PIB7_9ZZZZ</name>
<dbReference type="PANTHER" id="PTHR39321:SF3">
    <property type="entry name" value="PHOSPHOPANTETHEINE ADENYLYLTRANSFERASE"/>
    <property type="match status" value="1"/>
</dbReference>
<dbReference type="PANTHER" id="PTHR39321">
    <property type="entry name" value="NICOTINATE-NUCLEOTIDE ADENYLYLTRANSFERASE-RELATED"/>
    <property type="match status" value="1"/>
</dbReference>
<sequence length="188" mass="20968">MSTAVYPGSFNPPTVAHLEISQAVRRHFKIDSIVWVVSQVALGKEQVTKPRLQDRVAVLEEVASGHDWLQIKLTDEQLLADIALGYDLLVMGADKWHQIQDPAFYDNDPARRDQALSALPEVAIAQRGSFETPPNMELPIPENLSSVSSTEARGGATSMMLEPARRFDELTGAWTNPERYEAWLIQQS</sequence>
<evidence type="ECO:0000256" key="6">
    <source>
        <dbReference type="ARBA" id="ARBA00022840"/>
    </source>
</evidence>
<evidence type="ECO:0000256" key="4">
    <source>
        <dbReference type="ARBA" id="ARBA00022695"/>
    </source>
</evidence>
<gene>
    <name evidence="10" type="ORF">METZ01_LOCUS18781</name>
</gene>
<dbReference type="AlphaFoldDB" id="A0A381PIB7"/>
<feature type="domain" description="Cytidyltransferase-like" evidence="9">
    <location>
        <begin position="5"/>
        <end position="99"/>
    </location>
</feature>
<evidence type="ECO:0000259" key="9">
    <source>
        <dbReference type="Pfam" id="PF01467"/>
    </source>
</evidence>